<reference evidence="2 3" key="1">
    <citation type="journal article" date="2019" name="Int. J. Syst. Evol. Microbiol.">
        <title>The Global Catalogue of Microorganisms (GCM) 10K type strain sequencing project: providing services to taxonomists for standard genome sequencing and annotation.</title>
        <authorList>
            <consortium name="The Broad Institute Genomics Platform"/>
            <consortium name="The Broad Institute Genome Sequencing Center for Infectious Disease"/>
            <person name="Wu L."/>
            <person name="Ma J."/>
        </authorList>
    </citation>
    <scope>NUCLEOTIDE SEQUENCE [LARGE SCALE GENOMIC DNA]</scope>
    <source>
        <strain evidence="2 3">DT55</strain>
    </source>
</reference>
<keyword evidence="1" id="KW-0472">Membrane</keyword>
<dbReference type="EMBL" id="JBHTAG010000003">
    <property type="protein sequence ID" value="MFC7097584.1"/>
    <property type="molecule type" value="Genomic_DNA"/>
</dbReference>
<name>A0ABD5WVJ3_9EURY</name>
<gene>
    <name evidence="2" type="ORF">ACFQKD_09735</name>
</gene>
<keyword evidence="3" id="KW-1185">Reference proteome</keyword>
<evidence type="ECO:0000313" key="2">
    <source>
        <dbReference type="EMBL" id="MFC7097584.1"/>
    </source>
</evidence>
<evidence type="ECO:0000256" key="1">
    <source>
        <dbReference type="SAM" id="Phobius"/>
    </source>
</evidence>
<feature type="transmembrane region" description="Helical" evidence="1">
    <location>
        <begin position="91"/>
        <end position="108"/>
    </location>
</feature>
<accession>A0ABD5WVJ3</accession>
<feature type="transmembrane region" description="Helical" evidence="1">
    <location>
        <begin position="34"/>
        <end position="55"/>
    </location>
</feature>
<dbReference type="AlphaFoldDB" id="A0ABD5WVJ3"/>
<dbReference type="GeneID" id="79268502"/>
<dbReference type="RefSeq" id="WP_276237926.1">
    <property type="nucleotide sequence ID" value="NZ_CP119989.1"/>
</dbReference>
<evidence type="ECO:0000313" key="3">
    <source>
        <dbReference type="Proteomes" id="UP001596388"/>
    </source>
</evidence>
<organism evidence="2 3">
    <name type="scientific">Halobaculum marinum</name>
    <dbReference type="NCBI Taxonomy" id="3031996"/>
    <lineage>
        <taxon>Archaea</taxon>
        <taxon>Methanobacteriati</taxon>
        <taxon>Methanobacteriota</taxon>
        <taxon>Stenosarchaea group</taxon>
        <taxon>Halobacteria</taxon>
        <taxon>Halobacteriales</taxon>
        <taxon>Haloferacaceae</taxon>
        <taxon>Halobaculum</taxon>
    </lineage>
</organism>
<sequence>MYSRHHAAFSAVVAAGLVATLPLGDTLPVAAGWWAALTAAGVLIDLDHFVMARLVRGDWANARRALANPRAAVLDQSALFDPGDLWPLQRLLSHAVIVPVAVLAAWWAGGVSGPGVTPAAAALAMAVVLYVHVLTDLIWDVWRQEGYHENVRRVARESGANDPGTAE</sequence>
<keyword evidence="1" id="KW-0812">Transmembrane</keyword>
<dbReference type="Proteomes" id="UP001596388">
    <property type="component" value="Unassembled WGS sequence"/>
</dbReference>
<proteinExistence type="predicted"/>
<feature type="transmembrane region" description="Helical" evidence="1">
    <location>
        <begin position="120"/>
        <end position="142"/>
    </location>
</feature>
<keyword evidence="1" id="KW-1133">Transmembrane helix</keyword>
<protein>
    <recommendedName>
        <fullName evidence="4">LexA-binding, inner membrane-associated hydrolase</fullName>
    </recommendedName>
</protein>
<comment type="caution">
    <text evidence="2">The sequence shown here is derived from an EMBL/GenBank/DDBJ whole genome shotgun (WGS) entry which is preliminary data.</text>
</comment>
<evidence type="ECO:0008006" key="4">
    <source>
        <dbReference type="Google" id="ProtNLM"/>
    </source>
</evidence>